<dbReference type="EMBL" id="JAGYPE010000001">
    <property type="protein sequence ID" value="MBS4181009.1"/>
    <property type="molecule type" value="Genomic_DNA"/>
</dbReference>
<keyword evidence="7" id="KW-1185">Reference proteome</keyword>
<dbReference type="Proteomes" id="UP000677265">
    <property type="component" value="Unassembled WGS sequence"/>
</dbReference>
<dbReference type="CDD" id="cd01949">
    <property type="entry name" value="GGDEF"/>
    <property type="match status" value="1"/>
</dbReference>
<gene>
    <name evidence="6" type="ORF">KHB02_009195</name>
    <name evidence="5" type="ORF">KHB02_06315</name>
</gene>
<comment type="caution">
    <text evidence="5">The sequence shown here is derived from an EMBL/GenBank/DDBJ whole genome shotgun (WGS) entry which is preliminary data.</text>
</comment>
<dbReference type="GO" id="GO:0006355">
    <property type="term" value="P:regulation of DNA-templated transcription"/>
    <property type="evidence" value="ECO:0007669"/>
    <property type="project" value="InterPro"/>
</dbReference>
<organism evidence="5">
    <name type="scientific">Neobacillus citreus</name>
    <dbReference type="NCBI Taxonomy" id="2833578"/>
    <lineage>
        <taxon>Bacteria</taxon>
        <taxon>Bacillati</taxon>
        <taxon>Bacillota</taxon>
        <taxon>Bacilli</taxon>
        <taxon>Bacillales</taxon>
        <taxon>Bacillaceae</taxon>
        <taxon>Neobacillus</taxon>
    </lineage>
</organism>
<dbReference type="InterPro" id="IPR035919">
    <property type="entry name" value="EAL_sf"/>
</dbReference>
<dbReference type="InterPro" id="IPR029787">
    <property type="entry name" value="Nucleotide_cyclase"/>
</dbReference>
<dbReference type="InterPro" id="IPR000700">
    <property type="entry name" value="PAS-assoc_C"/>
</dbReference>
<dbReference type="SMART" id="SM00091">
    <property type="entry name" value="PAS"/>
    <property type="match status" value="2"/>
</dbReference>
<dbReference type="NCBIfam" id="TIGR00229">
    <property type="entry name" value="sensory_box"/>
    <property type="match status" value="2"/>
</dbReference>
<dbReference type="InterPro" id="IPR013767">
    <property type="entry name" value="PAS_fold"/>
</dbReference>
<dbReference type="InterPro" id="IPR035965">
    <property type="entry name" value="PAS-like_dom_sf"/>
</dbReference>
<dbReference type="Gene3D" id="3.30.450.20">
    <property type="entry name" value="PAS domain"/>
    <property type="match status" value="2"/>
</dbReference>
<evidence type="ECO:0000259" key="1">
    <source>
        <dbReference type="PROSITE" id="PS50112"/>
    </source>
</evidence>
<dbReference type="Pfam" id="PF00990">
    <property type="entry name" value="GGDEF"/>
    <property type="match status" value="1"/>
</dbReference>
<dbReference type="InterPro" id="IPR052155">
    <property type="entry name" value="Biofilm_reg_signaling"/>
</dbReference>
<evidence type="ECO:0000259" key="2">
    <source>
        <dbReference type="PROSITE" id="PS50113"/>
    </source>
</evidence>
<dbReference type="FunFam" id="3.20.20.450:FF:000001">
    <property type="entry name" value="Cyclic di-GMP phosphodiesterase yahA"/>
    <property type="match status" value="1"/>
</dbReference>
<dbReference type="NCBIfam" id="TIGR00254">
    <property type="entry name" value="GGDEF"/>
    <property type="match status" value="1"/>
</dbReference>
<dbReference type="SUPFAM" id="SSF55785">
    <property type="entry name" value="PYP-like sensor domain (PAS domain)"/>
    <property type="match status" value="2"/>
</dbReference>
<name>A0A942SVL9_9BACI</name>
<dbReference type="SUPFAM" id="SSF55073">
    <property type="entry name" value="Nucleotide cyclase"/>
    <property type="match status" value="1"/>
</dbReference>
<dbReference type="SMART" id="SM00052">
    <property type="entry name" value="EAL"/>
    <property type="match status" value="1"/>
</dbReference>
<dbReference type="InterPro" id="IPR013656">
    <property type="entry name" value="PAS_4"/>
</dbReference>
<dbReference type="CDD" id="cd01948">
    <property type="entry name" value="EAL"/>
    <property type="match status" value="1"/>
</dbReference>
<protein>
    <submittedName>
        <fullName evidence="5">EAL domain-containing protein</fullName>
    </submittedName>
</protein>
<dbReference type="AlphaFoldDB" id="A0A942SVL9"/>
<dbReference type="PROSITE" id="PS50113">
    <property type="entry name" value="PAC"/>
    <property type="match status" value="1"/>
</dbReference>
<evidence type="ECO:0000259" key="3">
    <source>
        <dbReference type="PROSITE" id="PS50883"/>
    </source>
</evidence>
<dbReference type="Pfam" id="PF08448">
    <property type="entry name" value="PAS_4"/>
    <property type="match status" value="1"/>
</dbReference>
<feature type="domain" description="GGDEF" evidence="4">
    <location>
        <begin position="307"/>
        <end position="439"/>
    </location>
</feature>
<dbReference type="PROSITE" id="PS50883">
    <property type="entry name" value="EAL"/>
    <property type="match status" value="1"/>
</dbReference>
<feature type="domain" description="EAL" evidence="3">
    <location>
        <begin position="448"/>
        <end position="700"/>
    </location>
</feature>
<evidence type="ECO:0000313" key="7">
    <source>
        <dbReference type="Proteomes" id="UP000677265"/>
    </source>
</evidence>
<dbReference type="CDD" id="cd00130">
    <property type="entry name" value="PAS"/>
    <property type="match status" value="1"/>
</dbReference>
<reference evidence="5" key="1">
    <citation type="submission" date="2021-05" db="EMBL/GenBank/DDBJ databases">
        <title>Novel Bacillus species.</title>
        <authorList>
            <person name="Liu G."/>
        </authorList>
    </citation>
    <scope>NUCLEOTIDE SEQUENCE</scope>
    <source>
        <strain evidence="5 7">FJAT-50051</strain>
    </source>
</reference>
<dbReference type="InterPro" id="IPR000160">
    <property type="entry name" value="GGDEF_dom"/>
</dbReference>
<dbReference type="InterPro" id="IPR001610">
    <property type="entry name" value="PAC"/>
</dbReference>
<dbReference type="Gene3D" id="3.30.70.270">
    <property type="match status" value="1"/>
</dbReference>
<dbReference type="SMART" id="SM00086">
    <property type="entry name" value="PAC"/>
    <property type="match status" value="2"/>
</dbReference>
<evidence type="ECO:0000313" key="6">
    <source>
        <dbReference type="EMBL" id="MCH6265710.1"/>
    </source>
</evidence>
<dbReference type="RefSeq" id="WP_213140907.1">
    <property type="nucleotide sequence ID" value="NZ_JAGYPE020000012.1"/>
</dbReference>
<dbReference type="SMART" id="SM00267">
    <property type="entry name" value="GGDEF"/>
    <property type="match status" value="1"/>
</dbReference>
<dbReference type="PANTHER" id="PTHR44757:SF2">
    <property type="entry name" value="BIOFILM ARCHITECTURE MAINTENANCE PROTEIN MBAA"/>
    <property type="match status" value="1"/>
</dbReference>
<dbReference type="InterPro" id="IPR043128">
    <property type="entry name" value="Rev_trsase/Diguanyl_cyclase"/>
</dbReference>
<dbReference type="SUPFAM" id="SSF141868">
    <property type="entry name" value="EAL domain-like"/>
    <property type="match status" value="1"/>
</dbReference>
<feature type="domain" description="PAS" evidence="1">
    <location>
        <begin position="151"/>
        <end position="221"/>
    </location>
</feature>
<dbReference type="Gene3D" id="3.20.20.450">
    <property type="entry name" value="EAL domain"/>
    <property type="match status" value="1"/>
</dbReference>
<dbReference type="Pfam" id="PF00989">
    <property type="entry name" value="PAS"/>
    <property type="match status" value="1"/>
</dbReference>
<proteinExistence type="predicted"/>
<evidence type="ECO:0000259" key="4">
    <source>
        <dbReference type="PROSITE" id="PS50887"/>
    </source>
</evidence>
<evidence type="ECO:0000313" key="5">
    <source>
        <dbReference type="EMBL" id="MBS4181009.1"/>
    </source>
</evidence>
<dbReference type="PROSITE" id="PS50887">
    <property type="entry name" value="GGDEF"/>
    <property type="match status" value="1"/>
</dbReference>
<dbReference type="InterPro" id="IPR001633">
    <property type="entry name" value="EAL_dom"/>
</dbReference>
<accession>A0A942SVL9</accession>
<dbReference type="PANTHER" id="PTHR44757">
    <property type="entry name" value="DIGUANYLATE CYCLASE DGCP"/>
    <property type="match status" value="1"/>
</dbReference>
<dbReference type="EMBL" id="JAGYPE020000012">
    <property type="protein sequence ID" value="MCH6265710.1"/>
    <property type="molecule type" value="Genomic_DNA"/>
</dbReference>
<feature type="domain" description="PAC" evidence="2">
    <location>
        <begin position="98"/>
        <end position="150"/>
    </location>
</feature>
<sequence length="700" mass="80261">MTQFNQFFISEIESGKAGPKIQEIIFDIIFQYIQDMVFVVKVEEGPSFRYLFINEAGMRKANLNVEAIGRSFQDVLPEASAKSLQRMYEKLLKKREIITFDDVFYGDNGKEVYGESILTPIYDEDNAIRYIVAVTRDITEWSLERKRIAESEQRYRSIVDHNLDAIIIISPEGKIIEANPAAAVLTGSLERHLSNRSIYDLIDDHDLEKFKGLIEETCSGFSLESLDCKILNNKGKRLIVHIKTVPIVVYGEINGVYIILRDLSEQAKNMEMIKFMAFHDQLTGLYNRRALLEHLNERIPADHHPAEEFALITIDLDRFKYLNDTLGHLAGDEILKQVSNRLLQFQNECCFIYRVGGDEFTILLLNTNRSGANFFVGKLLTSFSQSFYFNSHEYFISPSIGISMYPNDGKDAEMLIKNADEALFRVKERGRAHYQFYRSDMNSLFTNIVTLETHLRRAIDRGELTLYYQPQIDVRTGKAASFEALLRWKNTEFGWISPGVFIPIAEDTGLIVSIGNWVIENACKQIKSWNDKGIMGIRIAINISPKQFQQPNLVSFIQSMINKYSIQPTSLEIEITEGIMRDMKETIPLLRKLKDLGLLISVDDFGTEYSSLNYLKRFPLDCLKIDQSFIKEILDDDKDAAITSTIIHLGRSLGLEVIAEGVERKEQAEFLIQAGCHKIQGFYYSEPIPPALLEDRFLTF</sequence>
<dbReference type="Pfam" id="PF00563">
    <property type="entry name" value="EAL"/>
    <property type="match status" value="1"/>
</dbReference>
<dbReference type="PROSITE" id="PS50112">
    <property type="entry name" value="PAS"/>
    <property type="match status" value="1"/>
</dbReference>
<dbReference type="InterPro" id="IPR000014">
    <property type="entry name" value="PAS"/>
</dbReference>